<accession>A0AAV0APW8</accession>
<dbReference type="Proteomes" id="UP001153365">
    <property type="component" value="Unassembled WGS sequence"/>
</dbReference>
<keyword evidence="2" id="KW-1185">Reference proteome</keyword>
<dbReference type="InterPro" id="IPR011990">
    <property type="entry name" value="TPR-like_helical_dom_sf"/>
</dbReference>
<dbReference type="AlphaFoldDB" id="A0AAV0APW8"/>
<organism evidence="1 2">
    <name type="scientific">Phakopsora pachyrhizi</name>
    <name type="common">Asian soybean rust disease fungus</name>
    <dbReference type="NCBI Taxonomy" id="170000"/>
    <lineage>
        <taxon>Eukaryota</taxon>
        <taxon>Fungi</taxon>
        <taxon>Dikarya</taxon>
        <taxon>Basidiomycota</taxon>
        <taxon>Pucciniomycotina</taxon>
        <taxon>Pucciniomycetes</taxon>
        <taxon>Pucciniales</taxon>
        <taxon>Phakopsoraceae</taxon>
        <taxon>Phakopsora</taxon>
    </lineage>
</organism>
<feature type="non-terminal residue" evidence="1">
    <location>
        <position position="1"/>
    </location>
</feature>
<dbReference type="Gene3D" id="1.25.40.10">
    <property type="entry name" value="Tetratricopeptide repeat domain"/>
    <property type="match status" value="1"/>
</dbReference>
<evidence type="ECO:0000313" key="2">
    <source>
        <dbReference type="Proteomes" id="UP001153365"/>
    </source>
</evidence>
<gene>
    <name evidence="1" type="ORF">PPACK8108_LOCUS5983</name>
</gene>
<protein>
    <submittedName>
        <fullName evidence="1">Uncharacterized protein</fullName>
    </submittedName>
</protein>
<reference evidence="1" key="1">
    <citation type="submission" date="2022-06" db="EMBL/GenBank/DDBJ databases">
        <authorList>
            <consortium name="SYNGENTA / RWTH Aachen University"/>
        </authorList>
    </citation>
    <scope>NUCLEOTIDE SEQUENCE</scope>
</reference>
<dbReference type="EMBL" id="CALTRL010001155">
    <property type="protein sequence ID" value="CAH7671222.1"/>
    <property type="molecule type" value="Genomic_DNA"/>
</dbReference>
<sequence length="158" mass="18527">NKSQPKQIRTASELWKIKRNCLVLQLQDQAYTNALKTCQQITKLQDEERPEFRILVTQAKLLIRLDCYSDCLKVLNQLDLIYPGLGGLEELYKSLKFAENQVICDGHEEQVKRLLEAQILYKLEKYPNAKKLYSDLLKYSDPNHPEFQDLNQNTQLKN</sequence>
<proteinExistence type="predicted"/>
<name>A0AAV0APW8_PHAPC</name>
<evidence type="ECO:0000313" key="1">
    <source>
        <dbReference type="EMBL" id="CAH7671222.1"/>
    </source>
</evidence>
<comment type="caution">
    <text evidence="1">The sequence shown here is derived from an EMBL/GenBank/DDBJ whole genome shotgun (WGS) entry which is preliminary data.</text>
</comment>